<reference evidence="1 2" key="1">
    <citation type="journal article" date="2014" name="Nature">
        <title>An environmental bacterial taxon with a large and distinct metabolic repertoire.</title>
        <authorList>
            <person name="Wilson M.C."/>
            <person name="Mori T."/>
            <person name="Ruckert C."/>
            <person name="Uria A.R."/>
            <person name="Helf M.J."/>
            <person name="Takada K."/>
            <person name="Gernert C."/>
            <person name="Steffens U.A."/>
            <person name="Heycke N."/>
            <person name="Schmitt S."/>
            <person name="Rinke C."/>
            <person name="Helfrich E.J."/>
            <person name="Brachmann A.O."/>
            <person name="Gurgui C."/>
            <person name="Wakimoto T."/>
            <person name="Kracht M."/>
            <person name="Crusemann M."/>
            <person name="Hentschel U."/>
            <person name="Abe I."/>
            <person name="Matsunaga S."/>
            <person name="Kalinowski J."/>
            <person name="Takeyama H."/>
            <person name="Piel J."/>
        </authorList>
    </citation>
    <scope>NUCLEOTIDE SEQUENCE [LARGE SCALE GENOMIC DNA]</scope>
    <source>
        <strain evidence="2">TSY2</strain>
    </source>
</reference>
<dbReference type="EMBL" id="AZHX01001300">
    <property type="protein sequence ID" value="ETX04121.1"/>
    <property type="molecule type" value="Genomic_DNA"/>
</dbReference>
<dbReference type="PANTHER" id="PTHR11550">
    <property type="entry name" value="CTP SYNTHASE"/>
    <property type="match status" value="1"/>
</dbReference>
<organism evidence="1 2">
    <name type="scientific">Candidatus Entotheonella gemina</name>
    <dbReference type="NCBI Taxonomy" id="1429439"/>
    <lineage>
        <taxon>Bacteria</taxon>
        <taxon>Pseudomonadati</taxon>
        <taxon>Nitrospinota/Tectimicrobiota group</taxon>
        <taxon>Candidatus Tectimicrobiota</taxon>
        <taxon>Candidatus Entotheonellia</taxon>
        <taxon>Candidatus Entotheonellales</taxon>
        <taxon>Candidatus Entotheonellaceae</taxon>
        <taxon>Candidatus Entotheonella</taxon>
    </lineage>
</organism>
<evidence type="ECO:0000313" key="2">
    <source>
        <dbReference type="Proteomes" id="UP000019140"/>
    </source>
</evidence>
<dbReference type="HOGENOM" id="CLU_1914275_0_0_7"/>
<protein>
    <submittedName>
        <fullName evidence="1">Uncharacterized protein</fullName>
    </submittedName>
</protein>
<dbReference type="GO" id="GO:0006241">
    <property type="term" value="P:CTP biosynthetic process"/>
    <property type="evidence" value="ECO:0007669"/>
    <property type="project" value="TreeGrafter"/>
</dbReference>
<dbReference type="InterPro" id="IPR029062">
    <property type="entry name" value="Class_I_gatase-like"/>
</dbReference>
<sequence>MGLADADHEEYAPATSCLFISQLTCSLVGQTQIIHLTPGSRTHQIYRAAEIKTQYFCNYGLNPAFREHLEPSELAITGMGAEGDVRVVELPQHRFFLATLFLPQWGSTAEQPNPMIAAYLQAAREHAV</sequence>
<dbReference type="SUPFAM" id="SSF52317">
    <property type="entry name" value="Class I glutamine amidotransferase-like"/>
    <property type="match status" value="1"/>
</dbReference>
<dbReference type="InterPro" id="IPR004468">
    <property type="entry name" value="CTP_synthase"/>
</dbReference>
<name>W4M2B9_9BACT</name>
<dbReference type="Proteomes" id="UP000019140">
    <property type="component" value="Unassembled WGS sequence"/>
</dbReference>
<dbReference type="PANTHER" id="PTHR11550:SF0">
    <property type="entry name" value="CTP SYNTHASE-RELATED"/>
    <property type="match status" value="1"/>
</dbReference>
<gene>
    <name evidence="1" type="ORF">ETSY2_30650</name>
</gene>
<dbReference type="Gene3D" id="3.40.50.880">
    <property type="match status" value="1"/>
</dbReference>
<keyword evidence="2" id="KW-1185">Reference proteome</keyword>
<proteinExistence type="predicted"/>
<accession>W4M2B9</accession>
<comment type="caution">
    <text evidence="1">The sequence shown here is derived from an EMBL/GenBank/DDBJ whole genome shotgun (WGS) entry which is preliminary data.</text>
</comment>
<dbReference type="GO" id="GO:0005829">
    <property type="term" value="C:cytosol"/>
    <property type="evidence" value="ECO:0007669"/>
    <property type="project" value="TreeGrafter"/>
</dbReference>
<dbReference type="GO" id="GO:0042802">
    <property type="term" value="F:identical protein binding"/>
    <property type="evidence" value="ECO:0007669"/>
    <property type="project" value="TreeGrafter"/>
</dbReference>
<dbReference type="AlphaFoldDB" id="W4M2B9"/>
<dbReference type="GO" id="GO:0019856">
    <property type="term" value="P:pyrimidine nucleobase biosynthetic process"/>
    <property type="evidence" value="ECO:0007669"/>
    <property type="project" value="TreeGrafter"/>
</dbReference>
<evidence type="ECO:0000313" key="1">
    <source>
        <dbReference type="EMBL" id="ETX04121.1"/>
    </source>
</evidence>
<dbReference type="GO" id="GO:0003883">
    <property type="term" value="F:CTP synthase activity"/>
    <property type="evidence" value="ECO:0007669"/>
    <property type="project" value="InterPro"/>
</dbReference>